<sequence>MLSFFILGCIVTATAVALFLQGLLTEGLFLFGPFIAGLIGLNFLFISFVQVKREREVREGRKPS</sequence>
<keyword evidence="1" id="KW-1133">Transmembrane helix</keyword>
<evidence type="ECO:0000313" key="2">
    <source>
        <dbReference type="EMBL" id="GAE25327.1"/>
    </source>
</evidence>
<evidence type="ECO:0000256" key="1">
    <source>
        <dbReference type="SAM" id="Phobius"/>
    </source>
</evidence>
<keyword evidence="1" id="KW-0472">Membrane</keyword>
<keyword evidence="1" id="KW-0812">Transmembrane</keyword>
<evidence type="ECO:0000313" key="3">
    <source>
        <dbReference type="Proteomes" id="UP000018890"/>
    </source>
</evidence>
<dbReference type="AlphaFoldDB" id="W4Q006"/>
<protein>
    <submittedName>
        <fullName evidence="2">Uncharacterized protein</fullName>
    </submittedName>
</protein>
<reference evidence="2" key="1">
    <citation type="journal article" date="2014" name="Genome Announc.">
        <title>Draft Genome Sequences of Three Alkaliphilic Bacillus Strains, Bacillus wakoensis JCM 9140T, Bacillus akibai JCM 9157T, and Bacillus hemicellulosilyticus JCM 9152T.</title>
        <authorList>
            <person name="Yuki M."/>
            <person name="Oshima K."/>
            <person name="Suda W."/>
            <person name="Oshida Y."/>
            <person name="Kitamura K."/>
            <person name="Iida T."/>
            <person name="Hattori M."/>
            <person name="Ohkuma M."/>
        </authorList>
    </citation>
    <scope>NUCLEOTIDE SEQUENCE [LARGE SCALE GENOMIC DNA]</scope>
    <source>
        <strain evidence="2">JCM 9140</strain>
    </source>
</reference>
<proteinExistence type="predicted"/>
<feature type="transmembrane region" description="Helical" evidence="1">
    <location>
        <begin position="27"/>
        <end position="49"/>
    </location>
</feature>
<dbReference type="OrthoDB" id="2929318at2"/>
<dbReference type="RefSeq" id="WP_034743541.1">
    <property type="nucleotide sequence ID" value="NZ_BAUT01000008.1"/>
</dbReference>
<keyword evidence="3" id="KW-1185">Reference proteome</keyword>
<comment type="caution">
    <text evidence="2">The sequence shown here is derived from an EMBL/GenBank/DDBJ whole genome shotgun (WGS) entry which is preliminary data.</text>
</comment>
<gene>
    <name evidence="2" type="ORF">JCM9140_1316</name>
</gene>
<dbReference type="STRING" id="1236970.JCM9140_1316"/>
<accession>W4Q006</accession>
<organism evidence="2 3">
    <name type="scientific">Halalkalibacter wakoensis JCM 9140</name>
    <dbReference type="NCBI Taxonomy" id="1236970"/>
    <lineage>
        <taxon>Bacteria</taxon>
        <taxon>Bacillati</taxon>
        <taxon>Bacillota</taxon>
        <taxon>Bacilli</taxon>
        <taxon>Bacillales</taxon>
        <taxon>Bacillaceae</taxon>
        <taxon>Halalkalibacter</taxon>
    </lineage>
</organism>
<name>W4Q006_9BACI</name>
<dbReference type="EMBL" id="BAUT01000008">
    <property type="protein sequence ID" value="GAE25327.1"/>
    <property type="molecule type" value="Genomic_DNA"/>
</dbReference>
<dbReference type="Proteomes" id="UP000018890">
    <property type="component" value="Unassembled WGS sequence"/>
</dbReference>